<dbReference type="InterPro" id="IPR038726">
    <property type="entry name" value="PDDEXK_AddAB-type"/>
</dbReference>
<keyword evidence="6" id="KW-0269">Exonuclease</keyword>
<evidence type="ECO:0000256" key="1">
    <source>
        <dbReference type="ARBA" id="ARBA00022722"/>
    </source>
</evidence>
<protein>
    <recommendedName>
        <fullName evidence="10">PD-(D/E)XK endonuclease-like domain-containing protein</fullName>
    </recommendedName>
</protein>
<keyword evidence="5" id="KW-0347">Helicase</keyword>
<dbReference type="Gene3D" id="3.40.50.300">
    <property type="entry name" value="P-loop containing nucleotide triphosphate hydrolases"/>
    <property type="match status" value="2"/>
</dbReference>
<dbReference type="GO" id="GO:0003677">
    <property type="term" value="F:DNA binding"/>
    <property type="evidence" value="ECO:0007669"/>
    <property type="project" value="UniProtKB-KW"/>
</dbReference>
<dbReference type="GO" id="GO:0004386">
    <property type="term" value="F:helicase activity"/>
    <property type="evidence" value="ECO:0007669"/>
    <property type="project" value="UniProtKB-KW"/>
</dbReference>
<dbReference type="PANTHER" id="PTHR30591:SF1">
    <property type="entry name" value="RECBCD ENZYME SUBUNIT RECC"/>
    <property type="match status" value="1"/>
</dbReference>
<reference evidence="11 12" key="1">
    <citation type="journal article" date="2019" name="Nat. Microbiol.">
        <title>Mediterranean grassland soil C-N compound turnover is dependent on rainfall and depth, and is mediated by genomically divergent microorganisms.</title>
        <authorList>
            <person name="Diamond S."/>
            <person name="Andeer P.F."/>
            <person name="Li Z."/>
            <person name="Crits-Christoph A."/>
            <person name="Burstein D."/>
            <person name="Anantharaman K."/>
            <person name="Lane K.R."/>
            <person name="Thomas B.C."/>
            <person name="Pan C."/>
            <person name="Northen T.R."/>
            <person name="Banfield J.F."/>
        </authorList>
    </citation>
    <scope>NUCLEOTIDE SEQUENCE [LARGE SCALE GENOMIC DNA]</scope>
    <source>
        <strain evidence="11">NP_3</strain>
    </source>
</reference>
<evidence type="ECO:0000256" key="7">
    <source>
        <dbReference type="ARBA" id="ARBA00022840"/>
    </source>
</evidence>
<accession>A0A537JZ37</accession>
<sequence length="1064" mass="116817">MKRYLRTAPFHPTLENAFCEVVGALRAGDPLNPIHVLVPTHVLGRHLMRTVARRSGVCFNVRFLTFPDLAELVACERLAASGRVALPPLGDFLIARKAIKARVPAVGYLAPIRESPGTPRAVLSSVTDLKKAGVTADQLEAFAADHGSKKLEELAQIYREIEFLQVEAGCFDWSERLAMASLAARSSAALAGSLAICLYGFAELNTLEQRFLEACLEGRSGYVFMPDDVAGHTLPLTAWLAAQGFAPEVDADGGAVSGPAALAREVFHEPSGPDEAVGRRPVTCEVKIISAPGVAQEIQEVARQILAYAARPGASFSDVGVLLRQPAAYERTIRDVLESAGIPHVFLDGRLLRDTLAGRLLRLLVRIRRSQYPRAEVMEFLGLAPLRGSMLRADPDASPADWDRYSREAGIVMGREHWRRIPALRRRLEWRKKRLVDEAAGAQDPARLRQVERDLRSVQAFEYVMNVLLKRCEAIPDRGTIGALMAGLLRALQTVASLDADDQDAVQALASVARTKMADEEVTFETFAGLLEDLLAERSPPADVYRTGRVIVSSLGGALGLPFQLVLIPGLVERSFPAPARQDPILLDAERDALNARYGTALAQRVHRAAEERFTFSHALGAAAARLIFSFPRLDAATGQVRVASHYLLRVAEALTGRPARYETLGTLTDRIPLGRVAGDGESLRPADWDLARVSRAVASRDPQLLRGLPGLPALVRGTRAEDRRWGRRTFTEYDGVLGAAVEPPPTLAATQLETYGLCPFKFFGERILGVREIQEPEAVETITPLDRGALLHDILDRFFSQLVQNGLVPVRAEDLEECRRRLRTIADEVCTGFEKSGAVGYRFMWEVEKARILTDLEGVLSFELAEPPGFVPAYFEARFGPTPAWVTPPPGSMPHPLELPVDGRPMRFTGFIDRIDLDQRGAARVIDYKTGMIYGEKSDQFRGGQSLQLPLYIRAADAMLAHHGIAARTSEAFYYYATGKGGYKRVGFSRQTLEARSGEFTLILKTIADGIAAGVFPQRPGKNGDHCTYCSFQPVCGHGRVRLVERKQRDPAIAALTAMWELE</sequence>
<dbReference type="GO" id="GO:0006281">
    <property type="term" value="P:DNA repair"/>
    <property type="evidence" value="ECO:0007669"/>
    <property type="project" value="UniProtKB-KW"/>
</dbReference>
<keyword evidence="7" id="KW-0067">ATP-binding</keyword>
<dbReference type="Proteomes" id="UP000318509">
    <property type="component" value="Unassembled WGS sequence"/>
</dbReference>
<name>A0A537JZ37_9BACT</name>
<comment type="caution">
    <text evidence="11">The sequence shown here is derived from an EMBL/GenBank/DDBJ whole genome shotgun (WGS) entry which is preliminary data.</text>
</comment>
<gene>
    <name evidence="11" type="ORF">E6H00_12440</name>
</gene>
<evidence type="ECO:0000313" key="12">
    <source>
        <dbReference type="Proteomes" id="UP000318509"/>
    </source>
</evidence>
<keyword evidence="4" id="KW-0378">Hydrolase</keyword>
<dbReference type="InterPro" id="IPR011604">
    <property type="entry name" value="PDDEXK-like_dom_sf"/>
</dbReference>
<keyword evidence="2" id="KW-0547">Nucleotide-binding</keyword>
<dbReference type="Pfam" id="PF12705">
    <property type="entry name" value="PDDEXK_1"/>
    <property type="match status" value="1"/>
</dbReference>
<evidence type="ECO:0000256" key="9">
    <source>
        <dbReference type="ARBA" id="ARBA00023204"/>
    </source>
</evidence>
<proteinExistence type="predicted"/>
<evidence type="ECO:0000256" key="4">
    <source>
        <dbReference type="ARBA" id="ARBA00022801"/>
    </source>
</evidence>
<dbReference type="PANTHER" id="PTHR30591">
    <property type="entry name" value="RECBCD ENZYME SUBUNIT RECC"/>
    <property type="match status" value="1"/>
</dbReference>
<dbReference type="GO" id="GO:0004527">
    <property type="term" value="F:exonuclease activity"/>
    <property type="evidence" value="ECO:0007669"/>
    <property type="project" value="UniProtKB-KW"/>
</dbReference>
<dbReference type="GO" id="GO:0005524">
    <property type="term" value="F:ATP binding"/>
    <property type="evidence" value="ECO:0007669"/>
    <property type="project" value="UniProtKB-KW"/>
</dbReference>
<keyword evidence="8" id="KW-0238">DNA-binding</keyword>
<dbReference type="GO" id="GO:0006310">
    <property type="term" value="P:DNA recombination"/>
    <property type="evidence" value="ECO:0007669"/>
    <property type="project" value="TreeGrafter"/>
</dbReference>
<evidence type="ECO:0000256" key="2">
    <source>
        <dbReference type="ARBA" id="ARBA00022741"/>
    </source>
</evidence>
<keyword evidence="9" id="KW-0234">DNA repair</keyword>
<dbReference type="SUPFAM" id="SSF52540">
    <property type="entry name" value="P-loop containing nucleoside triphosphate hydrolases"/>
    <property type="match status" value="1"/>
</dbReference>
<dbReference type="AlphaFoldDB" id="A0A537JZ37"/>
<keyword evidence="3" id="KW-0227">DNA damage</keyword>
<organism evidence="11 12">
    <name type="scientific">Candidatus Segetimicrobium genomatis</name>
    <dbReference type="NCBI Taxonomy" id="2569760"/>
    <lineage>
        <taxon>Bacteria</taxon>
        <taxon>Bacillati</taxon>
        <taxon>Candidatus Sysuimicrobiota</taxon>
        <taxon>Candidatus Sysuimicrobiia</taxon>
        <taxon>Candidatus Sysuimicrobiales</taxon>
        <taxon>Candidatus Segetimicrobiaceae</taxon>
        <taxon>Candidatus Segetimicrobium</taxon>
    </lineage>
</organism>
<evidence type="ECO:0000256" key="3">
    <source>
        <dbReference type="ARBA" id="ARBA00022763"/>
    </source>
</evidence>
<evidence type="ECO:0000259" key="10">
    <source>
        <dbReference type="Pfam" id="PF12705"/>
    </source>
</evidence>
<evidence type="ECO:0000256" key="6">
    <source>
        <dbReference type="ARBA" id="ARBA00022839"/>
    </source>
</evidence>
<dbReference type="EMBL" id="VBAK01000139">
    <property type="protein sequence ID" value="TMI88476.1"/>
    <property type="molecule type" value="Genomic_DNA"/>
</dbReference>
<dbReference type="InterPro" id="IPR027417">
    <property type="entry name" value="P-loop_NTPase"/>
</dbReference>
<evidence type="ECO:0000313" key="11">
    <source>
        <dbReference type="EMBL" id="TMI88476.1"/>
    </source>
</evidence>
<dbReference type="Gene3D" id="3.90.320.10">
    <property type="match status" value="1"/>
</dbReference>
<feature type="domain" description="PD-(D/E)XK endonuclease-like" evidence="10">
    <location>
        <begin position="748"/>
        <end position="1037"/>
    </location>
</feature>
<evidence type="ECO:0000256" key="8">
    <source>
        <dbReference type="ARBA" id="ARBA00023125"/>
    </source>
</evidence>
<evidence type="ECO:0000256" key="5">
    <source>
        <dbReference type="ARBA" id="ARBA00022806"/>
    </source>
</evidence>
<keyword evidence="1" id="KW-0540">Nuclease</keyword>